<keyword evidence="7" id="KW-0067">ATP-binding</keyword>
<dbReference type="KEGG" id="mprt:ET475_00510"/>
<reference evidence="11 12" key="1">
    <citation type="submission" date="2019-01" db="EMBL/GenBank/DDBJ databases">
        <title>Genome sequencing of strain DFW100M-13.</title>
        <authorList>
            <person name="Heo J."/>
            <person name="Kim S.-J."/>
            <person name="Kim J.-S."/>
            <person name="Hong S.-B."/>
            <person name="Kwon S.-W."/>
        </authorList>
    </citation>
    <scope>NUCLEOTIDE SEQUENCE [LARGE SCALE GENOMIC DNA]</scope>
    <source>
        <strain evidence="11 12">DFW100M-13</strain>
    </source>
</reference>
<keyword evidence="9" id="KW-0812">Transmembrane</keyword>
<dbReference type="RefSeq" id="WP_129385017.1">
    <property type="nucleotide sequence ID" value="NZ_CP035494.1"/>
</dbReference>
<sequence>MYRREDSASEVNTADQIRASEAAARLTPSHTLETGVEALQAFPSAFLRSRKAALLFALTVFVATLLQVLAVPVTALVEGNREWGLIFPEPVVILLLVVGCMLQSAPLMLADRAPRWTVVLATLTYLALGVGLAVPSWLTGMYLVIALALFLLGTRLNPTISMVWALCVIAVTMAVIFVWLLLIGTSYSTATGFVLGESARFAAPAAGATALGIWWGAQTRRVTRAHEEAALAKEEHAQRVRDAQHEERARIARELHDVAGQHLAGLITLADAALTVAADSPDTALELVGEVRSEGRFAAASLAGALADLQDAGARKTDATATDIRRAPELAAYWRRIGMNVEMSIDGELQELPAVVSSTAYRALQEALTNVAKHSPGSSAHVKILANRERLDVVITNNLPATTVKEIPGISLGWGLAGMRERVELLQGTLTAGANASRQWQLAISIPMSTLL</sequence>
<evidence type="ECO:0000256" key="3">
    <source>
        <dbReference type="ARBA" id="ARBA00022553"/>
    </source>
</evidence>
<gene>
    <name evidence="11" type="ORF">ET475_00510</name>
</gene>
<keyword evidence="9" id="KW-0472">Membrane</keyword>
<dbReference type="PANTHER" id="PTHR24421:SF10">
    <property type="entry name" value="NITRATE_NITRITE SENSOR PROTEIN NARQ"/>
    <property type="match status" value="1"/>
</dbReference>
<evidence type="ECO:0000256" key="9">
    <source>
        <dbReference type="SAM" id="Phobius"/>
    </source>
</evidence>
<evidence type="ECO:0000256" key="2">
    <source>
        <dbReference type="ARBA" id="ARBA00012438"/>
    </source>
</evidence>
<dbReference type="Proteomes" id="UP000293995">
    <property type="component" value="Chromosome"/>
</dbReference>
<evidence type="ECO:0000256" key="1">
    <source>
        <dbReference type="ARBA" id="ARBA00000085"/>
    </source>
</evidence>
<evidence type="ECO:0000313" key="12">
    <source>
        <dbReference type="Proteomes" id="UP000293995"/>
    </source>
</evidence>
<dbReference type="OrthoDB" id="227596at2"/>
<dbReference type="GO" id="GO:0005524">
    <property type="term" value="F:ATP binding"/>
    <property type="evidence" value="ECO:0007669"/>
    <property type="project" value="UniProtKB-KW"/>
</dbReference>
<comment type="catalytic activity">
    <reaction evidence="1">
        <text>ATP + protein L-histidine = ADP + protein N-phospho-L-histidine.</text>
        <dbReference type="EC" id="2.7.13.3"/>
    </reaction>
</comment>
<dbReference type="InterPro" id="IPR036890">
    <property type="entry name" value="HATPase_C_sf"/>
</dbReference>
<keyword evidence="12" id="KW-1185">Reference proteome</keyword>
<keyword evidence="5" id="KW-0547">Nucleotide-binding</keyword>
<feature type="transmembrane region" description="Helical" evidence="9">
    <location>
        <begin position="163"/>
        <end position="187"/>
    </location>
</feature>
<evidence type="ECO:0000259" key="10">
    <source>
        <dbReference type="Pfam" id="PF07730"/>
    </source>
</evidence>
<dbReference type="GO" id="GO:0046983">
    <property type="term" value="F:protein dimerization activity"/>
    <property type="evidence" value="ECO:0007669"/>
    <property type="project" value="InterPro"/>
</dbReference>
<evidence type="ECO:0000256" key="8">
    <source>
        <dbReference type="ARBA" id="ARBA00023012"/>
    </source>
</evidence>
<dbReference type="AlphaFoldDB" id="A0A4P6E909"/>
<evidence type="ECO:0000256" key="7">
    <source>
        <dbReference type="ARBA" id="ARBA00022840"/>
    </source>
</evidence>
<proteinExistence type="predicted"/>
<keyword evidence="3" id="KW-0597">Phosphoprotein</keyword>
<dbReference type="SUPFAM" id="SSF55874">
    <property type="entry name" value="ATPase domain of HSP90 chaperone/DNA topoisomerase II/histidine kinase"/>
    <property type="match status" value="1"/>
</dbReference>
<organism evidence="11 12">
    <name type="scientific">Microbacterium protaetiae</name>
    <dbReference type="NCBI Taxonomy" id="2509458"/>
    <lineage>
        <taxon>Bacteria</taxon>
        <taxon>Bacillati</taxon>
        <taxon>Actinomycetota</taxon>
        <taxon>Actinomycetes</taxon>
        <taxon>Micrococcales</taxon>
        <taxon>Microbacteriaceae</taxon>
        <taxon>Microbacterium</taxon>
    </lineage>
</organism>
<keyword evidence="4" id="KW-0808">Transferase</keyword>
<dbReference type="Gene3D" id="3.30.565.10">
    <property type="entry name" value="Histidine kinase-like ATPase, C-terminal domain"/>
    <property type="match status" value="1"/>
</dbReference>
<keyword evidence="9" id="KW-1133">Transmembrane helix</keyword>
<dbReference type="InterPro" id="IPR011712">
    <property type="entry name" value="Sig_transdc_His_kin_sub3_dim/P"/>
</dbReference>
<dbReference type="GO" id="GO:0000155">
    <property type="term" value="F:phosphorelay sensor kinase activity"/>
    <property type="evidence" value="ECO:0007669"/>
    <property type="project" value="InterPro"/>
</dbReference>
<accession>A0A4P6E909</accession>
<dbReference type="EMBL" id="CP035494">
    <property type="protein sequence ID" value="QAY58632.1"/>
    <property type="molecule type" value="Genomic_DNA"/>
</dbReference>
<protein>
    <recommendedName>
        <fullName evidence="2">histidine kinase</fullName>
        <ecNumber evidence="2">2.7.13.3</ecNumber>
    </recommendedName>
</protein>
<dbReference type="InterPro" id="IPR050482">
    <property type="entry name" value="Sensor_HK_TwoCompSys"/>
</dbReference>
<evidence type="ECO:0000313" key="11">
    <source>
        <dbReference type="EMBL" id="QAY58632.1"/>
    </source>
</evidence>
<evidence type="ECO:0000256" key="6">
    <source>
        <dbReference type="ARBA" id="ARBA00022777"/>
    </source>
</evidence>
<feature type="transmembrane region" description="Helical" evidence="9">
    <location>
        <begin position="116"/>
        <end position="134"/>
    </location>
</feature>
<dbReference type="Gene3D" id="1.20.5.1930">
    <property type="match status" value="1"/>
</dbReference>
<dbReference type="GO" id="GO:0016020">
    <property type="term" value="C:membrane"/>
    <property type="evidence" value="ECO:0007669"/>
    <property type="project" value="InterPro"/>
</dbReference>
<keyword evidence="8" id="KW-0902">Two-component regulatory system</keyword>
<dbReference type="EC" id="2.7.13.3" evidence="2"/>
<evidence type="ECO:0000256" key="4">
    <source>
        <dbReference type="ARBA" id="ARBA00022679"/>
    </source>
</evidence>
<name>A0A4P6E909_9MICO</name>
<feature type="transmembrane region" description="Helical" evidence="9">
    <location>
        <begin position="52"/>
        <end position="71"/>
    </location>
</feature>
<evidence type="ECO:0000256" key="5">
    <source>
        <dbReference type="ARBA" id="ARBA00022741"/>
    </source>
</evidence>
<feature type="domain" description="Signal transduction histidine kinase subgroup 3 dimerisation and phosphoacceptor" evidence="10">
    <location>
        <begin position="247"/>
        <end position="310"/>
    </location>
</feature>
<dbReference type="Pfam" id="PF07730">
    <property type="entry name" value="HisKA_3"/>
    <property type="match status" value="1"/>
</dbReference>
<dbReference type="PANTHER" id="PTHR24421">
    <property type="entry name" value="NITRATE/NITRITE SENSOR PROTEIN NARX-RELATED"/>
    <property type="match status" value="1"/>
</dbReference>
<feature type="transmembrane region" description="Helical" evidence="9">
    <location>
        <begin position="91"/>
        <end position="109"/>
    </location>
</feature>
<dbReference type="CDD" id="cd16917">
    <property type="entry name" value="HATPase_UhpB-NarQ-NarX-like"/>
    <property type="match status" value="1"/>
</dbReference>
<keyword evidence="6 11" id="KW-0418">Kinase</keyword>